<gene>
    <name evidence="1" type="ORF">CFIO01_07896</name>
</gene>
<accession>A0A010Q0Q3</accession>
<evidence type="ECO:0000313" key="1">
    <source>
        <dbReference type="EMBL" id="EXF73352.1"/>
    </source>
</evidence>
<evidence type="ECO:0000313" key="2">
    <source>
        <dbReference type="Proteomes" id="UP000020467"/>
    </source>
</evidence>
<protein>
    <recommendedName>
        <fullName evidence="3">DUF924-domain-containing protein</fullName>
    </recommendedName>
</protein>
<dbReference type="EMBL" id="JARH01001068">
    <property type="protein sequence ID" value="EXF73352.1"/>
    <property type="molecule type" value="Genomic_DNA"/>
</dbReference>
<dbReference type="AlphaFoldDB" id="A0A010Q0Q3"/>
<dbReference type="Proteomes" id="UP000020467">
    <property type="component" value="Unassembled WGS sequence"/>
</dbReference>
<dbReference type="Gene3D" id="1.25.40.10">
    <property type="entry name" value="Tetratricopeptide repeat domain"/>
    <property type="match status" value="1"/>
</dbReference>
<dbReference type="InterPro" id="IPR010323">
    <property type="entry name" value="DUF924"/>
</dbReference>
<dbReference type="OrthoDB" id="414698at2759"/>
<dbReference type="SUPFAM" id="SSF48452">
    <property type="entry name" value="TPR-like"/>
    <property type="match status" value="1"/>
</dbReference>
<dbReference type="HOGENOM" id="CLU_065010_0_1_1"/>
<dbReference type="KEGG" id="cfj:CFIO01_07896"/>
<sequence>MAGLTSTLPRTLLSPSLYAHVHNVWFQGVAPHAKTASREAMTRWFGQGSPEDRRAFDDTCTKEFAAALESIGPEKFPIPPSNNFSEESAAAENIAGPLMQSINNSDGETKSLQTLALVLLLDQMPRNIFRTRQAIIYTHYDRLARAVLRSIMSADPRPDMHPSLRLAPARRMWFYMPLMHSEHVEDHETYIKVVSEMQEEFRQQGDKQSEDYVGDSLDFEKKHKHLIERFGRYPHRNAQLGRTMTKEEEEYLRSGGEHFGTAA</sequence>
<comment type="caution">
    <text evidence="1">The sequence shown here is derived from an EMBL/GenBank/DDBJ whole genome shotgun (WGS) entry which is preliminary data.</text>
</comment>
<dbReference type="Gene3D" id="1.20.58.320">
    <property type="entry name" value="TPR-like"/>
    <property type="match status" value="1"/>
</dbReference>
<dbReference type="eggNOG" id="ENOG502S80R">
    <property type="taxonomic scope" value="Eukaryota"/>
</dbReference>
<organism evidence="1 2">
    <name type="scientific">Colletotrichum fioriniae PJ7</name>
    <dbReference type="NCBI Taxonomy" id="1445577"/>
    <lineage>
        <taxon>Eukaryota</taxon>
        <taxon>Fungi</taxon>
        <taxon>Dikarya</taxon>
        <taxon>Ascomycota</taxon>
        <taxon>Pezizomycotina</taxon>
        <taxon>Sordariomycetes</taxon>
        <taxon>Hypocreomycetidae</taxon>
        <taxon>Glomerellales</taxon>
        <taxon>Glomerellaceae</taxon>
        <taxon>Colletotrichum</taxon>
        <taxon>Colletotrichum acutatum species complex</taxon>
    </lineage>
</organism>
<dbReference type="InterPro" id="IPR011990">
    <property type="entry name" value="TPR-like_helical_dom_sf"/>
</dbReference>
<proteinExistence type="predicted"/>
<dbReference type="STRING" id="1445577.A0A010Q0Q3"/>
<dbReference type="Pfam" id="PF06041">
    <property type="entry name" value="DUF924"/>
    <property type="match status" value="1"/>
</dbReference>
<keyword evidence="2" id="KW-1185">Reference proteome</keyword>
<evidence type="ECO:0008006" key="3">
    <source>
        <dbReference type="Google" id="ProtNLM"/>
    </source>
</evidence>
<name>A0A010Q0Q3_9PEZI</name>
<reference evidence="1 2" key="1">
    <citation type="submission" date="2014-02" db="EMBL/GenBank/DDBJ databases">
        <title>The genome sequence of Colletotrichum fioriniae PJ7.</title>
        <authorList>
            <person name="Baroncelli R."/>
            <person name="Thon M.R."/>
        </authorList>
    </citation>
    <scope>NUCLEOTIDE SEQUENCE [LARGE SCALE GENOMIC DNA]</scope>
    <source>
        <strain evidence="1 2">PJ7</strain>
    </source>
</reference>